<protein>
    <recommendedName>
        <fullName evidence="1">Novel toxin 17 domain-containing protein</fullName>
    </recommendedName>
</protein>
<evidence type="ECO:0000313" key="2">
    <source>
        <dbReference type="EMBL" id="TSJ98073.1"/>
    </source>
</evidence>
<name>A0A556SAC2_9GAMM</name>
<comment type="caution">
    <text evidence="2">The sequence shown here is derived from an EMBL/GenBank/DDBJ whole genome shotgun (WGS) entry which is preliminary data.</text>
</comment>
<proteinExistence type="predicted"/>
<gene>
    <name evidence="2" type="ORF">FPQ15_10390</name>
</gene>
<dbReference type="EMBL" id="VMHM01000013">
    <property type="protein sequence ID" value="TSJ98073.1"/>
    <property type="molecule type" value="Genomic_DNA"/>
</dbReference>
<reference evidence="2 3" key="1">
    <citation type="submission" date="2019-07" db="EMBL/GenBank/DDBJ databases">
        <title>Gilliamella genomes.</title>
        <authorList>
            <person name="Zheng H."/>
        </authorList>
    </citation>
    <scope>NUCLEOTIDE SEQUENCE [LARGE SCALE GENOMIC DNA]</scope>
    <source>
        <strain evidence="2 3">W8127</strain>
    </source>
</reference>
<evidence type="ECO:0000313" key="3">
    <source>
        <dbReference type="Proteomes" id="UP000319483"/>
    </source>
</evidence>
<accession>A0A556SAC2</accession>
<feature type="domain" description="Novel toxin 17" evidence="1">
    <location>
        <begin position="419"/>
        <end position="512"/>
    </location>
</feature>
<sequence>MLVLLHKTDFITAKQRIGDCSADESEGALPDIKLIKQALKALHNIRHSEGQDQTDYAYHNNKLTLTANGYLNKPLVLDGTGHENDYESLLKKEVKYYTQLDQLSEIESLYFKAIKLLKQLREPGLIRHVETRREYQLKVTKLKYSYVELKSLDYIQLELHSNYRYEIISDNNAYRFIGRFNSNGKVNVKIPAKWSATEYWHLNAEPVEEDFVAKLFPKLVNPTFTKQDINNTLIGINTGGIMGGVTGYLYGDQIKETMIENLPRITGALQVAGGVASLYVAGVVSATGIGAPLAAVIGFVALDNIQAGMQSMYTNQYKTTYGGELIEWSGLLPKGYGEIAYSLVDIGLVGKASALLKTVSQTTNIIKFKPINTVKEGKALKPTEVTISIEKIHLNQENKIELKELTFNPHGSLGSAKPWTIAQRLKYAKLPTTGKIRFVPPDGYTPNVPLLKGKNHGYIDKFENEWVKGPSRTAGQEFEWDVQLSELGSKQLGWASRDGKHINVSLDGKITHK</sequence>
<dbReference type="Pfam" id="PF15524">
    <property type="entry name" value="Ntox17"/>
    <property type="match status" value="1"/>
</dbReference>
<organism evidence="2 3">
    <name type="scientific">Gilliamella apicola</name>
    <dbReference type="NCBI Taxonomy" id="1196095"/>
    <lineage>
        <taxon>Bacteria</taxon>
        <taxon>Pseudomonadati</taxon>
        <taxon>Pseudomonadota</taxon>
        <taxon>Gammaproteobacteria</taxon>
        <taxon>Orbales</taxon>
        <taxon>Orbaceae</taxon>
        <taxon>Gilliamella</taxon>
    </lineage>
</organism>
<dbReference type="Proteomes" id="UP000319483">
    <property type="component" value="Unassembled WGS sequence"/>
</dbReference>
<dbReference type="AlphaFoldDB" id="A0A556SAC2"/>
<evidence type="ECO:0000259" key="1">
    <source>
        <dbReference type="Pfam" id="PF15524"/>
    </source>
</evidence>
<dbReference type="InterPro" id="IPR029117">
    <property type="entry name" value="Ntox17"/>
</dbReference>